<reference evidence="5" key="1">
    <citation type="journal article" date="2014" name="Front. Microbiol.">
        <title>High frequency of phylogenetically diverse reductive dehalogenase-homologous genes in deep subseafloor sedimentary metagenomes.</title>
        <authorList>
            <person name="Kawai M."/>
            <person name="Futagami T."/>
            <person name="Toyoda A."/>
            <person name="Takaki Y."/>
            <person name="Nishi S."/>
            <person name="Hori S."/>
            <person name="Arai W."/>
            <person name="Tsubouchi T."/>
            <person name="Morono Y."/>
            <person name="Uchiyama I."/>
            <person name="Ito T."/>
            <person name="Fujiyama A."/>
            <person name="Inagaki F."/>
            <person name="Takami H."/>
        </authorList>
    </citation>
    <scope>NUCLEOTIDE SEQUENCE</scope>
    <source>
        <strain evidence="5">Expedition CK06-06</strain>
    </source>
</reference>
<dbReference type="NCBIfam" id="TIGR01549">
    <property type="entry name" value="HAD-SF-IA-v1"/>
    <property type="match status" value="1"/>
</dbReference>
<evidence type="ECO:0008006" key="6">
    <source>
        <dbReference type="Google" id="ProtNLM"/>
    </source>
</evidence>
<dbReference type="Gene3D" id="1.10.150.520">
    <property type="match status" value="1"/>
</dbReference>
<dbReference type="EMBL" id="BART01017016">
    <property type="protein sequence ID" value="GAG88641.1"/>
    <property type="molecule type" value="Genomic_DNA"/>
</dbReference>
<dbReference type="InterPro" id="IPR023214">
    <property type="entry name" value="HAD_sf"/>
</dbReference>
<evidence type="ECO:0000256" key="4">
    <source>
        <dbReference type="ARBA" id="ARBA00022842"/>
    </source>
</evidence>
<evidence type="ECO:0000313" key="5">
    <source>
        <dbReference type="EMBL" id="GAG88641.1"/>
    </source>
</evidence>
<name>X1CWQ9_9ZZZZ</name>
<dbReference type="InterPro" id="IPR006439">
    <property type="entry name" value="HAD-SF_hydro_IA"/>
</dbReference>
<dbReference type="GO" id="GO:0046872">
    <property type="term" value="F:metal ion binding"/>
    <property type="evidence" value="ECO:0007669"/>
    <property type="project" value="UniProtKB-KW"/>
</dbReference>
<comment type="cofactor">
    <cofactor evidence="1">
        <name>Mg(2+)</name>
        <dbReference type="ChEBI" id="CHEBI:18420"/>
    </cofactor>
</comment>
<dbReference type="Pfam" id="PF13419">
    <property type="entry name" value="HAD_2"/>
    <property type="match status" value="1"/>
</dbReference>
<dbReference type="GO" id="GO:0016791">
    <property type="term" value="F:phosphatase activity"/>
    <property type="evidence" value="ECO:0007669"/>
    <property type="project" value="TreeGrafter"/>
</dbReference>
<dbReference type="SFLD" id="SFLDS00003">
    <property type="entry name" value="Haloacid_Dehalogenase"/>
    <property type="match status" value="1"/>
</dbReference>
<comment type="caution">
    <text evidence="5">The sequence shown here is derived from an EMBL/GenBank/DDBJ whole genome shotgun (WGS) entry which is preliminary data.</text>
</comment>
<evidence type="ECO:0000256" key="1">
    <source>
        <dbReference type="ARBA" id="ARBA00001946"/>
    </source>
</evidence>
<dbReference type="PANTHER" id="PTHR46470">
    <property type="entry name" value="N-ACYLNEURAMINATE-9-PHOSPHATASE"/>
    <property type="match status" value="1"/>
</dbReference>
<dbReference type="InterPro" id="IPR041492">
    <property type="entry name" value="HAD_2"/>
</dbReference>
<proteinExistence type="predicted"/>
<dbReference type="SFLD" id="SFLDG01129">
    <property type="entry name" value="C1.5:_HAD__Beta-PGM__Phosphata"/>
    <property type="match status" value="1"/>
</dbReference>
<evidence type="ECO:0000256" key="2">
    <source>
        <dbReference type="ARBA" id="ARBA00022723"/>
    </source>
</evidence>
<keyword evidence="2" id="KW-0479">Metal-binding</keyword>
<keyword evidence="3" id="KW-0378">Hydrolase</keyword>
<sequence length="235" mass="27158">MKAIIFDFGLTLVHSERWFDIEIETLIEDSLDIIEKSGIIKLSKEELVMARNFYLELREKARETGKEITAFNTVDSVLTNLGIKLKKEVINNAIEQLYRECLPTIRLGNGVKETLIKLVKDGYILGIISNAHYSPFIFWVLDKFEIKKYFSDVIVSAAVGERKPFAEIFNIALNRLNIKPEEAFFVGDYYPYDIVGAKNMGMKTFWLSQEQKDEKREHADFVISEINEILNYLNG</sequence>
<organism evidence="5">
    <name type="scientific">marine sediment metagenome</name>
    <dbReference type="NCBI Taxonomy" id="412755"/>
    <lineage>
        <taxon>unclassified sequences</taxon>
        <taxon>metagenomes</taxon>
        <taxon>ecological metagenomes</taxon>
    </lineage>
</organism>
<dbReference type="InterPro" id="IPR036412">
    <property type="entry name" value="HAD-like_sf"/>
</dbReference>
<dbReference type="InterPro" id="IPR051400">
    <property type="entry name" value="HAD-like_hydrolase"/>
</dbReference>
<dbReference type="AlphaFoldDB" id="X1CWQ9"/>
<dbReference type="Gene3D" id="3.40.50.1000">
    <property type="entry name" value="HAD superfamily/HAD-like"/>
    <property type="match status" value="1"/>
</dbReference>
<accession>X1CWQ9</accession>
<protein>
    <recommendedName>
        <fullName evidence="6">HAD family hydrolase</fullName>
    </recommendedName>
</protein>
<dbReference type="NCBIfam" id="TIGR01509">
    <property type="entry name" value="HAD-SF-IA-v3"/>
    <property type="match status" value="1"/>
</dbReference>
<gene>
    <name evidence="5" type="ORF">S01H4_32527</name>
</gene>
<keyword evidence="4" id="KW-0460">Magnesium</keyword>
<dbReference type="SUPFAM" id="SSF56784">
    <property type="entry name" value="HAD-like"/>
    <property type="match status" value="1"/>
</dbReference>
<dbReference type="PANTHER" id="PTHR46470:SF2">
    <property type="entry name" value="GLYCERALDEHYDE 3-PHOSPHATE PHOSPHATASE"/>
    <property type="match status" value="1"/>
</dbReference>
<dbReference type="PRINTS" id="PR00413">
    <property type="entry name" value="HADHALOGNASE"/>
</dbReference>
<dbReference type="GO" id="GO:0044281">
    <property type="term" value="P:small molecule metabolic process"/>
    <property type="evidence" value="ECO:0007669"/>
    <property type="project" value="UniProtKB-ARBA"/>
</dbReference>
<evidence type="ECO:0000256" key="3">
    <source>
        <dbReference type="ARBA" id="ARBA00022801"/>
    </source>
</evidence>